<evidence type="ECO:0000313" key="1">
    <source>
        <dbReference type="EMBL" id="KAJ2800208.1"/>
    </source>
</evidence>
<dbReference type="EMBL" id="JANBUN010000995">
    <property type="protein sequence ID" value="KAJ2800208.1"/>
    <property type="molecule type" value="Genomic_DNA"/>
</dbReference>
<organism evidence="1 2">
    <name type="scientific">Coemansia helicoidea</name>
    <dbReference type="NCBI Taxonomy" id="1286919"/>
    <lineage>
        <taxon>Eukaryota</taxon>
        <taxon>Fungi</taxon>
        <taxon>Fungi incertae sedis</taxon>
        <taxon>Zoopagomycota</taxon>
        <taxon>Kickxellomycotina</taxon>
        <taxon>Kickxellomycetes</taxon>
        <taxon>Kickxellales</taxon>
        <taxon>Kickxellaceae</taxon>
        <taxon>Coemansia</taxon>
    </lineage>
</organism>
<keyword evidence="2" id="KW-1185">Reference proteome</keyword>
<proteinExistence type="predicted"/>
<reference evidence="1" key="1">
    <citation type="submission" date="2022-07" db="EMBL/GenBank/DDBJ databases">
        <title>Phylogenomic reconstructions and comparative analyses of Kickxellomycotina fungi.</title>
        <authorList>
            <person name="Reynolds N.K."/>
            <person name="Stajich J.E."/>
            <person name="Barry K."/>
            <person name="Grigoriev I.V."/>
            <person name="Crous P."/>
            <person name="Smith M.E."/>
        </authorList>
    </citation>
    <scope>NUCLEOTIDE SEQUENCE</scope>
    <source>
        <strain evidence="1">BCRC 34780</strain>
    </source>
</reference>
<dbReference type="Proteomes" id="UP001140087">
    <property type="component" value="Unassembled WGS sequence"/>
</dbReference>
<evidence type="ECO:0000313" key="2">
    <source>
        <dbReference type="Proteomes" id="UP001140087"/>
    </source>
</evidence>
<sequence>MAAAATAGGPGGRIRAVIFDIGGVVVESPFLAIAAYEREQGLPDNYLNVALTKRGAAGAFQQYERGEIGHGEFVRQWARELNEVEANNEAYRGYLRRRGLDGRIELPRETRVDGAALFARMMAATQTPNDCVVELIRWLRRCGYRVAALTNNFKDGAQASGLGDLLASLFDEVVESAVVGLRKPDPRFYLLACERLGIRPSEAVFLDDIGSNLRAAARLGMATVRVEIGKEPAAVAAVKRLVAARGAHAANL</sequence>
<comment type="caution">
    <text evidence="1">The sequence shown here is derived from an EMBL/GenBank/DDBJ whole genome shotgun (WGS) entry which is preliminary data.</text>
</comment>
<accession>A0ACC1L3G6</accession>
<name>A0ACC1L3G6_9FUNG</name>
<protein>
    <submittedName>
        <fullName evidence="1">Uncharacterized protein</fullName>
    </submittedName>
</protein>
<gene>
    <name evidence="1" type="ORF">H4R21_003268</name>
</gene>